<evidence type="ECO:0000313" key="3">
    <source>
        <dbReference type="Proteomes" id="UP001335737"/>
    </source>
</evidence>
<comment type="similarity">
    <text evidence="1">Belongs to the DegT/DnrJ/EryC1 family.</text>
</comment>
<evidence type="ECO:0000256" key="1">
    <source>
        <dbReference type="RuleBase" id="RU004508"/>
    </source>
</evidence>
<dbReference type="NCBIfam" id="TIGR02379">
    <property type="entry name" value="ECA_wecE"/>
    <property type="match status" value="1"/>
</dbReference>
<dbReference type="RefSeq" id="WP_327606613.1">
    <property type="nucleotide sequence ID" value="NZ_JARZFX010000002.1"/>
</dbReference>
<dbReference type="InterPro" id="IPR015424">
    <property type="entry name" value="PyrdxlP-dep_Trfase"/>
</dbReference>
<dbReference type="NCBIfam" id="NF008687">
    <property type="entry name" value="PRK11706.1"/>
    <property type="match status" value="1"/>
</dbReference>
<keyword evidence="2" id="KW-0808">Transferase</keyword>
<keyword evidence="1" id="KW-0663">Pyridoxal phosphate</keyword>
<reference evidence="2 3" key="1">
    <citation type="journal article" date="2024" name="Int. J. Syst. Evol. Microbiol.">
        <title>Virgibacillus tibetensis sp. nov., isolated from salt lake on the Tibetan Plateau of China.</title>
        <authorList>
            <person name="Phurbu D."/>
            <person name="Liu Z.-X."/>
            <person name="Wang R."/>
            <person name="Zheng Y.-Y."/>
            <person name="Liu H.-C."/>
            <person name="Zhou Y.-G."/>
            <person name="Yu Y.-J."/>
            <person name="Li A.-H."/>
        </authorList>
    </citation>
    <scope>NUCLEOTIDE SEQUENCE [LARGE SCALE GENOMIC DNA]</scope>
    <source>
        <strain evidence="2 3">C22-A2</strain>
    </source>
</reference>
<evidence type="ECO:0000313" key="2">
    <source>
        <dbReference type="EMBL" id="MEC5423045.1"/>
    </source>
</evidence>
<dbReference type="InterPro" id="IPR015422">
    <property type="entry name" value="PyrdxlP-dep_Trfase_small"/>
</dbReference>
<keyword evidence="2" id="KW-0032">Aminotransferase</keyword>
<name>A0ABU6KDT6_9BACI</name>
<dbReference type="Proteomes" id="UP001335737">
    <property type="component" value="Unassembled WGS sequence"/>
</dbReference>
<dbReference type="InterPro" id="IPR015421">
    <property type="entry name" value="PyrdxlP-dep_Trfase_major"/>
</dbReference>
<dbReference type="EMBL" id="JARZFX010000002">
    <property type="protein sequence ID" value="MEC5423045.1"/>
    <property type="molecule type" value="Genomic_DNA"/>
</dbReference>
<dbReference type="EC" id="2.6.1.59" evidence="2"/>
<dbReference type="Gene3D" id="3.90.1150.10">
    <property type="entry name" value="Aspartate Aminotransferase, domain 1"/>
    <property type="match status" value="1"/>
</dbReference>
<organism evidence="2 3">
    <name type="scientific">Virgibacillus tibetensis</name>
    <dbReference type="NCBI Taxonomy" id="3042313"/>
    <lineage>
        <taxon>Bacteria</taxon>
        <taxon>Bacillati</taxon>
        <taxon>Bacillota</taxon>
        <taxon>Bacilli</taxon>
        <taxon>Bacillales</taxon>
        <taxon>Bacillaceae</taxon>
        <taxon>Virgibacillus</taxon>
    </lineage>
</organism>
<dbReference type="PIRSF" id="PIRSF000390">
    <property type="entry name" value="PLP_StrS"/>
    <property type="match status" value="1"/>
</dbReference>
<dbReference type="PANTHER" id="PTHR30244:SF34">
    <property type="entry name" value="DTDP-4-AMINO-4,6-DIDEOXYGALACTOSE TRANSAMINASE"/>
    <property type="match status" value="1"/>
</dbReference>
<dbReference type="PANTHER" id="PTHR30244">
    <property type="entry name" value="TRANSAMINASE"/>
    <property type="match status" value="1"/>
</dbReference>
<proteinExistence type="inferred from homology"/>
<dbReference type="Pfam" id="PF01041">
    <property type="entry name" value="DegT_DnrJ_EryC1"/>
    <property type="match status" value="1"/>
</dbReference>
<dbReference type="InterPro" id="IPR012749">
    <property type="entry name" value="WecE-like"/>
</dbReference>
<keyword evidence="3" id="KW-1185">Reference proteome</keyword>
<accession>A0ABU6KDT6</accession>
<dbReference type="CDD" id="cd00616">
    <property type="entry name" value="AHBA_syn"/>
    <property type="match status" value="1"/>
</dbReference>
<dbReference type="SUPFAM" id="SSF53383">
    <property type="entry name" value="PLP-dependent transferases"/>
    <property type="match status" value="1"/>
</dbReference>
<dbReference type="InterPro" id="IPR000653">
    <property type="entry name" value="DegT/StrS_aminotransferase"/>
</dbReference>
<protein>
    <submittedName>
        <fullName evidence="2">dTDP-4-amino-4,6-dideoxygalactose transaminase</fullName>
        <ecNumber evidence="2">2.6.1.59</ecNumber>
    </submittedName>
</protein>
<dbReference type="Gene3D" id="3.40.640.10">
    <property type="entry name" value="Type I PLP-dependent aspartate aminotransferase-like (Major domain)"/>
    <property type="match status" value="1"/>
</dbReference>
<sequence>MIPFNKPCVIGKETVAINQAITNQKLSGNGPFGKKCTNWLENQLNCKKAILTPSCTAALEMTALLTETGAKDEVIMPSYTFVSTANAFALRNASIRFVDVDPATMNIDPKQIEAAITERTKVIVVVHYAGVSCDMDAIMDIAKEHDLWVVEDAAQALMSTYKGRPLGTIGHFGTISFHDTKNYTCGEGGALLINEASAIQRAEVLQEKGTNRSQFIRGAVDKYTWRDIGSSYLLSEINAAYLSVQLEHANTINEERLLSWEQYNETLQPLMKDGKIVLPHIPDSLEHNAHMFYIKTANEEERNHLMDYLNEHNIQTVTHYVPLHSSHAGRKFGIFSGKDQYTTSESEKLLRLPIYYGIGEEAIAHVVNHIYNYYEE</sequence>
<gene>
    <name evidence="2" type="primary">rffA</name>
    <name evidence="2" type="synonym">fcnA</name>
    <name evidence="2" type="synonym">wecE</name>
    <name evidence="2" type="ORF">QGM71_05970</name>
</gene>
<comment type="caution">
    <text evidence="2">The sequence shown here is derived from an EMBL/GenBank/DDBJ whole genome shotgun (WGS) entry which is preliminary data.</text>
</comment>
<dbReference type="GO" id="GO:0019180">
    <property type="term" value="F:dTDP-4-amino-4,6-dideoxygalactose transaminase activity"/>
    <property type="evidence" value="ECO:0007669"/>
    <property type="project" value="UniProtKB-EC"/>
</dbReference>